<evidence type="ECO:0000256" key="2">
    <source>
        <dbReference type="ARBA" id="ARBA00023315"/>
    </source>
</evidence>
<dbReference type="PANTHER" id="PTHR10434:SF11">
    <property type="entry name" value="1-ACYL-SN-GLYCEROL-3-PHOSPHATE ACYLTRANSFERASE"/>
    <property type="match status" value="1"/>
</dbReference>
<feature type="transmembrane region" description="Helical" evidence="3">
    <location>
        <begin position="6"/>
        <end position="25"/>
    </location>
</feature>
<evidence type="ECO:0000256" key="1">
    <source>
        <dbReference type="ARBA" id="ARBA00022679"/>
    </source>
</evidence>
<reference evidence="5" key="2">
    <citation type="journal article" date="2021" name="PeerJ">
        <title>Extensive microbial diversity within the chicken gut microbiome revealed by metagenomics and culture.</title>
        <authorList>
            <person name="Gilroy R."/>
            <person name="Ravi A."/>
            <person name="Getino M."/>
            <person name="Pursley I."/>
            <person name="Horton D.L."/>
            <person name="Alikhan N.F."/>
            <person name="Baker D."/>
            <person name="Gharbi K."/>
            <person name="Hall N."/>
            <person name="Watson M."/>
            <person name="Adriaenssens E.M."/>
            <person name="Foster-Nyarko E."/>
            <person name="Jarju S."/>
            <person name="Secka A."/>
            <person name="Antonio M."/>
            <person name="Oren A."/>
            <person name="Chaudhuri R.R."/>
            <person name="La Ragione R."/>
            <person name="Hildebrand F."/>
            <person name="Pallen M.J."/>
        </authorList>
    </citation>
    <scope>NUCLEOTIDE SEQUENCE</scope>
    <source>
        <strain evidence="5">ChiHjej9B8-7071</strain>
    </source>
</reference>
<evidence type="ECO:0000259" key="4">
    <source>
        <dbReference type="SMART" id="SM00563"/>
    </source>
</evidence>
<evidence type="ECO:0000313" key="6">
    <source>
        <dbReference type="Proteomes" id="UP000824258"/>
    </source>
</evidence>
<dbReference type="SUPFAM" id="SSF69593">
    <property type="entry name" value="Glycerol-3-phosphate (1)-acyltransferase"/>
    <property type="match status" value="1"/>
</dbReference>
<organism evidence="5 6">
    <name type="scientific">Candidatus Avoscillospira stercoripullorum</name>
    <dbReference type="NCBI Taxonomy" id="2840709"/>
    <lineage>
        <taxon>Bacteria</taxon>
        <taxon>Bacillati</taxon>
        <taxon>Bacillota</taxon>
        <taxon>Clostridia</taxon>
        <taxon>Eubacteriales</taxon>
        <taxon>Oscillospiraceae</taxon>
        <taxon>Oscillospiraceae incertae sedis</taxon>
        <taxon>Candidatus Avoscillospira</taxon>
    </lineage>
</organism>
<keyword evidence="1" id="KW-0808">Transferase</keyword>
<dbReference type="PANTHER" id="PTHR10434">
    <property type="entry name" value="1-ACYL-SN-GLYCEROL-3-PHOSPHATE ACYLTRANSFERASE"/>
    <property type="match status" value="1"/>
</dbReference>
<accession>A0A9D1A7B4</accession>
<dbReference type="GO" id="GO:0003841">
    <property type="term" value="F:1-acylglycerol-3-phosphate O-acyltransferase activity"/>
    <property type="evidence" value="ECO:0007669"/>
    <property type="project" value="TreeGrafter"/>
</dbReference>
<gene>
    <name evidence="5" type="ORF">IAA70_02760</name>
</gene>
<dbReference type="AlphaFoldDB" id="A0A9D1A7B4"/>
<keyword evidence="3" id="KW-1133">Transmembrane helix</keyword>
<dbReference type="InterPro" id="IPR002123">
    <property type="entry name" value="Plipid/glycerol_acylTrfase"/>
</dbReference>
<dbReference type="EMBL" id="DVGD01000076">
    <property type="protein sequence ID" value="HIR09306.1"/>
    <property type="molecule type" value="Genomic_DNA"/>
</dbReference>
<name>A0A9D1A7B4_9FIRM</name>
<dbReference type="Proteomes" id="UP000824258">
    <property type="component" value="Unassembled WGS sequence"/>
</dbReference>
<sequence length="200" mass="22578">MLHGAIYYFLYVACRFGLFFYHPIFRVIGRENVPKEGRLMICANHSGLADPIWIIMALKMGHMPRVMAKKEAFDVPILGWFLRSIGVFGIDREGMDIGGIKTGIKCLRENQQLMVFPEGTRVRPGKVVKPKKGALLLAARTDAPVLPVYLTVKRHPFSKLTCVIGKPYHPAYGSKKPTEEELETATQELMEKIYRLGETA</sequence>
<evidence type="ECO:0000313" key="5">
    <source>
        <dbReference type="EMBL" id="HIR09306.1"/>
    </source>
</evidence>
<comment type="caution">
    <text evidence="5">The sequence shown here is derived from an EMBL/GenBank/DDBJ whole genome shotgun (WGS) entry which is preliminary data.</text>
</comment>
<dbReference type="GO" id="GO:0006654">
    <property type="term" value="P:phosphatidic acid biosynthetic process"/>
    <property type="evidence" value="ECO:0007669"/>
    <property type="project" value="TreeGrafter"/>
</dbReference>
<protein>
    <submittedName>
        <fullName evidence="5">1-acyl-sn-glycerol-3-phosphate acyltransferase</fullName>
    </submittedName>
</protein>
<keyword evidence="2 5" id="KW-0012">Acyltransferase</keyword>
<proteinExistence type="predicted"/>
<feature type="domain" description="Phospholipid/glycerol acyltransferase" evidence="4">
    <location>
        <begin position="39"/>
        <end position="153"/>
    </location>
</feature>
<dbReference type="CDD" id="cd07989">
    <property type="entry name" value="LPLAT_AGPAT-like"/>
    <property type="match status" value="1"/>
</dbReference>
<keyword evidence="3" id="KW-0472">Membrane</keyword>
<evidence type="ECO:0000256" key="3">
    <source>
        <dbReference type="SAM" id="Phobius"/>
    </source>
</evidence>
<dbReference type="Pfam" id="PF01553">
    <property type="entry name" value="Acyltransferase"/>
    <property type="match status" value="1"/>
</dbReference>
<reference evidence="5" key="1">
    <citation type="submission" date="2020-10" db="EMBL/GenBank/DDBJ databases">
        <authorList>
            <person name="Gilroy R."/>
        </authorList>
    </citation>
    <scope>NUCLEOTIDE SEQUENCE</scope>
    <source>
        <strain evidence="5">ChiHjej9B8-7071</strain>
    </source>
</reference>
<dbReference type="SMART" id="SM00563">
    <property type="entry name" value="PlsC"/>
    <property type="match status" value="1"/>
</dbReference>
<keyword evidence="3" id="KW-0812">Transmembrane</keyword>